<proteinExistence type="predicted"/>
<dbReference type="InterPro" id="IPR025877">
    <property type="entry name" value="MobA-like_NTP_Trfase"/>
</dbReference>
<comment type="caution">
    <text evidence="3">The sequence shown here is derived from an EMBL/GenBank/DDBJ whole genome shotgun (WGS) entry which is preliminary data.</text>
</comment>
<dbReference type="eggNOG" id="COG2068">
    <property type="taxonomic scope" value="Bacteria"/>
</dbReference>
<dbReference type="SUPFAM" id="SSF53448">
    <property type="entry name" value="Nucleotide-diphospho-sugar transferases"/>
    <property type="match status" value="1"/>
</dbReference>
<keyword evidence="1" id="KW-0460">Magnesium</keyword>
<dbReference type="InterPro" id="IPR029044">
    <property type="entry name" value="Nucleotide-diphossugar_trans"/>
</dbReference>
<sequence length="542" mass="56559">MKFADLPLEEAEGALLAHSLRAGTKAFKKGRKLSAADIAALRVEGIESVFAAHLGAGEVPEDEAAAKLAEALGADSGLRPGAPFTGRANLFAETAGLTLIDRSAIDKINAVHEAITLATLAPYESVSEGQMVATVKIIPFACPKEALEEACAIAREQTALGLAPFQPQRYGLLSTQLPSLKESLLDKTRQVLEARITALEGTLVDEARLAHEVGPLAAALQEMAGKADILLVSGASAIVDRQDVVPAAIEAAGGAVLHFGMPVDPGNLLLLGELSGKPVLGLPGCARSPKLNGADWVMQRLAANLPVAREDITAMGVGGLLKEISSRPQPREGGKVGSARPRVVALILAAGRSSRMGLQNKLLAPIEGVPMVARTANAALASGADTIIAVTGHEKEAVEAALAAHLPAGNKLRLTHNPDYREGLSASLKAGIAAAEKEGADALLILLGDMPDVSASVIDRLIAAYDPEEGRLICIPTFAGKRGNPVLWDARFFEEMQSLRGDIGAKPLIAQYEEAVCEVPVPEDTIHRDLDTPEALAARTKT</sequence>
<dbReference type="PANTHER" id="PTHR43777:SF1">
    <property type="entry name" value="MOLYBDENUM COFACTOR CYTIDYLYLTRANSFERASE"/>
    <property type="match status" value="1"/>
</dbReference>
<dbReference type="PIRSF" id="PIRSF036626">
    <property type="entry name" value="MPTBd_MobAlike"/>
    <property type="match status" value="1"/>
</dbReference>
<dbReference type="SMART" id="SM00852">
    <property type="entry name" value="MoCF_biosynth"/>
    <property type="match status" value="1"/>
</dbReference>
<dbReference type="Proteomes" id="UP000028702">
    <property type="component" value="Unassembled WGS sequence"/>
</dbReference>
<evidence type="ECO:0000256" key="1">
    <source>
        <dbReference type="ARBA" id="ARBA00022842"/>
    </source>
</evidence>
<dbReference type="CDD" id="cd04182">
    <property type="entry name" value="GT_2_like_f"/>
    <property type="match status" value="1"/>
</dbReference>
<dbReference type="Pfam" id="PF12804">
    <property type="entry name" value="NTP_transf_3"/>
    <property type="match status" value="1"/>
</dbReference>
<dbReference type="Gene3D" id="3.40.980.10">
    <property type="entry name" value="MoaB/Mog-like domain"/>
    <property type="match status" value="1"/>
</dbReference>
<gene>
    <name evidence="3" type="ORF">M2A_0569</name>
</gene>
<dbReference type="InterPro" id="IPR036425">
    <property type="entry name" value="MoaB/Mog-like_dom_sf"/>
</dbReference>
<dbReference type="Gene3D" id="3.90.550.10">
    <property type="entry name" value="Spore Coat Polysaccharide Biosynthesis Protein SpsA, Chain A"/>
    <property type="match status" value="1"/>
</dbReference>
<keyword evidence="4" id="KW-1185">Reference proteome</keyword>
<dbReference type="STRING" id="1333998.M2A_0569"/>
<evidence type="ECO:0000313" key="3">
    <source>
        <dbReference type="EMBL" id="GAK44070.1"/>
    </source>
</evidence>
<dbReference type="InterPro" id="IPR012184">
    <property type="entry name" value="Bifunc_Mopterin-bd"/>
</dbReference>
<reference evidence="3 4" key="1">
    <citation type="submission" date="2014-07" db="EMBL/GenBank/DDBJ databases">
        <title>Tepidicaulis marinum gen. nov., sp. nov., a novel marine bacterium denitrifying nitrate to nitrous oxide strictly under microaerobic conditions.</title>
        <authorList>
            <person name="Takeuchi M."/>
            <person name="Yamagishi T."/>
            <person name="Kamagata Y."/>
            <person name="Oshima K."/>
            <person name="Hattori M."/>
            <person name="Katayama T."/>
            <person name="Hanada S."/>
            <person name="Tamaki H."/>
            <person name="Marumo K."/>
            <person name="Maeda H."/>
            <person name="Nedachi M."/>
            <person name="Iwasaki W."/>
            <person name="Suwa Y."/>
            <person name="Sakata S."/>
        </authorList>
    </citation>
    <scope>NUCLEOTIDE SEQUENCE [LARGE SCALE GENOMIC DNA]</scope>
    <source>
        <strain evidence="3 4">MA2</strain>
    </source>
</reference>
<dbReference type="RefSeq" id="WP_045442719.1">
    <property type="nucleotide sequence ID" value="NZ_BBIO01000002.1"/>
</dbReference>
<accession>A0A081B7Q2</accession>
<dbReference type="SUPFAM" id="SSF53218">
    <property type="entry name" value="Molybdenum cofactor biosynthesis proteins"/>
    <property type="match status" value="1"/>
</dbReference>
<dbReference type="PANTHER" id="PTHR43777">
    <property type="entry name" value="MOLYBDENUM COFACTOR CYTIDYLYLTRANSFERASE"/>
    <property type="match status" value="1"/>
</dbReference>
<organism evidence="3 4">
    <name type="scientific">Tepidicaulis marinus</name>
    <dbReference type="NCBI Taxonomy" id="1333998"/>
    <lineage>
        <taxon>Bacteria</taxon>
        <taxon>Pseudomonadati</taxon>
        <taxon>Pseudomonadota</taxon>
        <taxon>Alphaproteobacteria</taxon>
        <taxon>Hyphomicrobiales</taxon>
        <taxon>Parvibaculaceae</taxon>
        <taxon>Tepidicaulis</taxon>
    </lineage>
</organism>
<evidence type="ECO:0000313" key="4">
    <source>
        <dbReference type="Proteomes" id="UP000028702"/>
    </source>
</evidence>
<dbReference type="GO" id="GO:0016779">
    <property type="term" value="F:nucleotidyltransferase activity"/>
    <property type="evidence" value="ECO:0007669"/>
    <property type="project" value="UniProtKB-ARBA"/>
</dbReference>
<protein>
    <submittedName>
        <fullName evidence="3">4-diphosphocytidyl-2C-methyl-D-erythritol synthase</fullName>
    </submittedName>
</protein>
<dbReference type="EMBL" id="BBIO01000002">
    <property type="protein sequence ID" value="GAK44070.1"/>
    <property type="molecule type" value="Genomic_DNA"/>
</dbReference>
<name>A0A081B7Q2_9HYPH</name>
<dbReference type="CDD" id="cd03522">
    <property type="entry name" value="MoeA_like"/>
    <property type="match status" value="1"/>
</dbReference>
<dbReference type="AlphaFoldDB" id="A0A081B7Q2"/>
<dbReference type="InterPro" id="IPR001453">
    <property type="entry name" value="MoaB/Mog_dom"/>
</dbReference>
<evidence type="ECO:0000259" key="2">
    <source>
        <dbReference type="SMART" id="SM00852"/>
    </source>
</evidence>
<feature type="domain" description="MoaB/Mog" evidence="2">
    <location>
        <begin position="171"/>
        <end position="303"/>
    </location>
</feature>